<dbReference type="PANTHER" id="PTHR43685:SF3">
    <property type="entry name" value="SLR2126 PROTEIN"/>
    <property type="match status" value="1"/>
</dbReference>
<evidence type="ECO:0000313" key="4">
    <source>
        <dbReference type="Proteomes" id="UP000004367"/>
    </source>
</evidence>
<dbReference type="InterPro" id="IPR001173">
    <property type="entry name" value="Glyco_trans_2-like"/>
</dbReference>
<dbReference type="InterPro" id="IPR029044">
    <property type="entry name" value="Nucleotide-diphossugar_trans"/>
</dbReference>
<dbReference type="Gene3D" id="3.90.550.10">
    <property type="entry name" value="Spore Coat Polysaccharide Biosynthesis Protein SpsA, Chain A"/>
    <property type="match status" value="1"/>
</dbReference>
<dbReference type="EMBL" id="BAFE01000043">
    <property type="protein sequence ID" value="GAB48112.1"/>
    <property type="molecule type" value="Genomic_DNA"/>
</dbReference>
<dbReference type="PANTHER" id="PTHR43685">
    <property type="entry name" value="GLYCOSYLTRANSFERASE"/>
    <property type="match status" value="1"/>
</dbReference>
<dbReference type="GO" id="GO:0016740">
    <property type="term" value="F:transferase activity"/>
    <property type="evidence" value="ECO:0007669"/>
    <property type="project" value="UniProtKB-KW"/>
</dbReference>
<dbReference type="InterPro" id="IPR050834">
    <property type="entry name" value="Glycosyltransf_2"/>
</dbReference>
<organism evidence="3 4">
    <name type="scientific">Mobilicoccus pelagius NBRC 104925</name>
    <dbReference type="NCBI Taxonomy" id="1089455"/>
    <lineage>
        <taxon>Bacteria</taxon>
        <taxon>Bacillati</taxon>
        <taxon>Actinomycetota</taxon>
        <taxon>Actinomycetes</taxon>
        <taxon>Micrococcales</taxon>
        <taxon>Dermatophilaceae</taxon>
        <taxon>Mobilicoccus</taxon>
    </lineage>
</organism>
<evidence type="ECO:0000313" key="3">
    <source>
        <dbReference type="EMBL" id="GAB48112.1"/>
    </source>
</evidence>
<reference evidence="3 4" key="1">
    <citation type="submission" date="2012-02" db="EMBL/GenBank/DDBJ databases">
        <title>Whole genome shotgun sequence of Mobilicoccus pelagius NBRC 104925.</title>
        <authorList>
            <person name="Yoshida Y."/>
            <person name="Hosoyama A."/>
            <person name="Tsuchikane K."/>
            <person name="Katsumata H."/>
            <person name="Yamazaki S."/>
            <person name="Fujita N."/>
        </authorList>
    </citation>
    <scope>NUCLEOTIDE SEQUENCE [LARGE SCALE GENOMIC DNA]</scope>
    <source>
        <strain evidence="3 4">NBRC 104925</strain>
    </source>
</reference>
<evidence type="ECO:0000256" key="1">
    <source>
        <dbReference type="SAM" id="MobiDB-lite"/>
    </source>
</evidence>
<feature type="compositionally biased region" description="Basic residues" evidence="1">
    <location>
        <begin position="345"/>
        <end position="360"/>
    </location>
</feature>
<sequence>MAESPCTTRTIAGVVCCYTLRRWDDIVAAVESLLHQERPLDEVVVVVDHNDDLLRRCHERWDGRVRIVENDGRQGLADGRNAGLRAARSEIVAFLDDDAVAAPDWSARLLESYAVQVPGHEVVGAGGFIETDWRPEARPTWWPRAFDWVVGCSYTGLPTRRAPVRNVIGANMSVLRDVALEAGGFNPDMGRVGTIPLGGEETDLYIRAAALRPGSVVLYDPAARVRHHVTADRATWSYFRRRCYAEGLTKAALSRLTRSSAALSSESSYAMRVLPVEAVRGLCSTDPRRGLAVVGGLGATAAGYVRGLAESSRVGRSWRGRRGADAQASWGALRRRDASSPRGGQCRRRQAGSRCGRASR</sequence>
<dbReference type="STRING" id="1089455.MOPEL_060_00280"/>
<protein>
    <submittedName>
        <fullName evidence="3">Putative glycosyltransferase</fullName>
    </submittedName>
</protein>
<keyword evidence="4" id="KW-1185">Reference proteome</keyword>
<dbReference type="AlphaFoldDB" id="H5UQV4"/>
<comment type="caution">
    <text evidence="3">The sequence shown here is derived from an EMBL/GenBank/DDBJ whole genome shotgun (WGS) entry which is preliminary data.</text>
</comment>
<proteinExistence type="predicted"/>
<dbReference type="Pfam" id="PF00535">
    <property type="entry name" value="Glycos_transf_2"/>
    <property type="match status" value="1"/>
</dbReference>
<accession>H5UQV4</accession>
<evidence type="ECO:0000259" key="2">
    <source>
        <dbReference type="Pfam" id="PF00535"/>
    </source>
</evidence>
<dbReference type="eggNOG" id="COG1216">
    <property type="taxonomic scope" value="Bacteria"/>
</dbReference>
<name>H5UQV4_9MICO</name>
<feature type="domain" description="Glycosyltransferase 2-like" evidence="2">
    <location>
        <begin position="19"/>
        <end position="115"/>
    </location>
</feature>
<dbReference type="RefSeq" id="WP_009482010.1">
    <property type="nucleotide sequence ID" value="NZ_BAFE01000043.1"/>
</dbReference>
<dbReference type="OrthoDB" id="153025at2"/>
<feature type="region of interest" description="Disordered" evidence="1">
    <location>
        <begin position="319"/>
        <end position="360"/>
    </location>
</feature>
<keyword evidence="3" id="KW-0808">Transferase</keyword>
<gene>
    <name evidence="3" type="ORF">MOPEL_060_00280</name>
</gene>
<dbReference type="SUPFAM" id="SSF53448">
    <property type="entry name" value="Nucleotide-diphospho-sugar transferases"/>
    <property type="match status" value="1"/>
</dbReference>
<dbReference type="Proteomes" id="UP000004367">
    <property type="component" value="Unassembled WGS sequence"/>
</dbReference>